<keyword evidence="2 6" id="KW-0812">Transmembrane</keyword>
<keyword evidence="9" id="KW-1185">Reference proteome</keyword>
<evidence type="ECO:0000256" key="5">
    <source>
        <dbReference type="SAM" id="MobiDB-lite"/>
    </source>
</evidence>
<reference evidence="8 9" key="1">
    <citation type="submission" date="2015-01" db="EMBL/GenBank/DDBJ databases">
        <title>The Genome Sequence of Exophiala oligosperma CBS72588.</title>
        <authorList>
            <consortium name="The Broad Institute Genomics Platform"/>
            <person name="Cuomo C."/>
            <person name="de Hoog S."/>
            <person name="Gorbushina A."/>
            <person name="Stielow B."/>
            <person name="Teixiera M."/>
            <person name="Abouelleil A."/>
            <person name="Chapman S.B."/>
            <person name="Priest M."/>
            <person name="Young S.K."/>
            <person name="Wortman J."/>
            <person name="Nusbaum C."/>
            <person name="Birren B."/>
        </authorList>
    </citation>
    <scope>NUCLEOTIDE SEQUENCE [LARGE SCALE GENOMIC DNA]</scope>
    <source>
        <strain evidence="8 9">CBS 72588</strain>
    </source>
</reference>
<feature type="region of interest" description="Disordered" evidence="5">
    <location>
        <begin position="448"/>
        <end position="510"/>
    </location>
</feature>
<comment type="subcellular location">
    <subcellularLocation>
        <location evidence="1">Membrane</location>
        <topology evidence="1">Multi-pass membrane protein</topology>
    </subcellularLocation>
</comment>
<evidence type="ECO:0000256" key="3">
    <source>
        <dbReference type="ARBA" id="ARBA00022989"/>
    </source>
</evidence>
<accession>A0A0D2DSN1</accession>
<evidence type="ECO:0000256" key="1">
    <source>
        <dbReference type="ARBA" id="ARBA00004141"/>
    </source>
</evidence>
<dbReference type="OrthoDB" id="690928at2759"/>
<evidence type="ECO:0000256" key="4">
    <source>
        <dbReference type="ARBA" id="ARBA00023136"/>
    </source>
</evidence>
<feature type="compositionally biased region" description="Pro residues" evidence="5">
    <location>
        <begin position="248"/>
        <end position="271"/>
    </location>
</feature>
<feature type="domain" description="PIG-P" evidence="7">
    <location>
        <begin position="329"/>
        <end position="436"/>
    </location>
</feature>
<gene>
    <name evidence="8" type="ORF">PV06_01702</name>
</gene>
<dbReference type="VEuPathDB" id="FungiDB:PV06_01702"/>
<dbReference type="PANTHER" id="PTHR46346">
    <property type="entry name" value="PHOSPHATIDYLINOSITOL N-ACETYLGLUCOSAMINYLTRANSFERASE SUBUNIT P"/>
    <property type="match status" value="1"/>
</dbReference>
<dbReference type="GO" id="GO:0005783">
    <property type="term" value="C:endoplasmic reticulum"/>
    <property type="evidence" value="ECO:0007669"/>
    <property type="project" value="TreeGrafter"/>
</dbReference>
<dbReference type="EMBL" id="KN847333">
    <property type="protein sequence ID" value="KIW46008.1"/>
    <property type="molecule type" value="Genomic_DNA"/>
</dbReference>
<dbReference type="PANTHER" id="PTHR46346:SF1">
    <property type="entry name" value="PHOSPHATIDYLINOSITOL N-ACETYLGLUCOSAMINYLTRANSFERASE SUBUNIT P"/>
    <property type="match status" value="1"/>
</dbReference>
<dbReference type="InterPro" id="IPR052263">
    <property type="entry name" value="GPI_Anchor_Biosynth"/>
</dbReference>
<feature type="compositionally biased region" description="Low complexity" evidence="5">
    <location>
        <begin position="272"/>
        <end position="295"/>
    </location>
</feature>
<feature type="compositionally biased region" description="Acidic residues" evidence="5">
    <location>
        <begin position="141"/>
        <end position="176"/>
    </location>
</feature>
<feature type="transmembrane region" description="Helical" evidence="6">
    <location>
        <begin position="332"/>
        <end position="351"/>
    </location>
</feature>
<dbReference type="AlphaFoldDB" id="A0A0D2DSN1"/>
<dbReference type="Pfam" id="PF08510">
    <property type="entry name" value="PIG-P"/>
    <property type="match status" value="1"/>
</dbReference>
<feature type="compositionally biased region" description="Acidic residues" evidence="5">
    <location>
        <begin position="88"/>
        <end position="102"/>
    </location>
</feature>
<evidence type="ECO:0000256" key="6">
    <source>
        <dbReference type="SAM" id="Phobius"/>
    </source>
</evidence>
<protein>
    <recommendedName>
        <fullName evidence="7">PIG-P domain-containing protein</fullName>
    </recommendedName>
</protein>
<dbReference type="GO" id="GO:0006506">
    <property type="term" value="P:GPI anchor biosynthetic process"/>
    <property type="evidence" value="ECO:0007669"/>
    <property type="project" value="TreeGrafter"/>
</dbReference>
<dbReference type="RefSeq" id="XP_016266224.1">
    <property type="nucleotide sequence ID" value="XM_016402327.1"/>
</dbReference>
<evidence type="ECO:0000259" key="7">
    <source>
        <dbReference type="Pfam" id="PF08510"/>
    </source>
</evidence>
<feature type="transmembrane region" description="Helical" evidence="6">
    <location>
        <begin position="371"/>
        <end position="391"/>
    </location>
</feature>
<keyword evidence="3 6" id="KW-1133">Transmembrane helix</keyword>
<dbReference type="GO" id="GO:0016020">
    <property type="term" value="C:membrane"/>
    <property type="evidence" value="ECO:0007669"/>
    <property type="project" value="UniProtKB-SubCell"/>
</dbReference>
<organism evidence="8 9">
    <name type="scientific">Exophiala oligosperma</name>
    <dbReference type="NCBI Taxonomy" id="215243"/>
    <lineage>
        <taxon>Eukaryota</taxon>
        <taxon>Fungi</taxon>
        <taxon>Dikarya</taxon>
        <taxon>Ascomycota</taxon>
        <taxon>Pezizomycotina</taxon>
        <taxon>Eurotiomycetes</taxon>
        <taxon>Chaetothyriomycetidae</taxon>
        <taxon>Chaetothyriales</taxon>
        <taxon>Herpotrichiellaceae</taxon>
        <taxon>Exophiala</taxon>
    </lineage>
</organism>
<proteinExistence type="predicted"/>
<feature type="compositionally biased region" description="Low complexity" evidence="5">
    <location>
        <begin position="448"/>
        <end position="462"/>
    </location>
</feature>
<sequence>MPPQSRGSSPEPAPGRSRSVSKSESLLPPTLRPFLDNLPSPTLLIPADQRTPTESRMVVIPDRDTETPTPTPRSVRTRRAATTAFELGGDEERDDGLEEDGDSILHHYPGEDDGDDYGDEVAGVTLDDDDFESHYSRQESPESEEDEEDVSAEEDEDEDEDRTEEVEEEDFNEEEYQNGSTTISVRRRGQQFPTSSSARQAAPGSLSRVHSLPVRPPPSQSSNHPDGGNHASSTGSGLHTSQSTTSLPPAPPPPLYPPFYNRPPTPLPPSPSLTSLLRPPSLLNRSTTSTRPTTPEDSDAETPNDTEAAVAQSARRAHPLPPTSPKVPTYEYYGFVLYLASTIAFLMYILWSYLPSPFLHAMGVTYYPNRWWSLAIPAWIVMLLIFIYAALLSYNVEYLTLPLDSLECMVDDAANVAILDERNGRVRHGGSKRLVKEMEQRAALEQLQLQRQKGKTNNNSNRRFSKSKEKEKKKRPSLRNNNNVYPSFPFHENGTAMSNGTARASSSYHEQPLTTAAAAYQQQNTANRSLYLAGGNDGGSGSNNNNNSIQGQYGALRTNSHPDPEPNWKMIWNEGTDAVMDVPIGGVCEVLYG</sequence>
<dbReference type="InterPro" id="IPR013717">
    <property type="entry name" value="PIG-P"/>
</dbReference>
<dbReference type="STRING" id="215243.A0A0D2DSN1"/>
<evidence type="ECO:0000313" key="8">
    <source>
        <dbReference type="EMBL" id="KIW46008.1"/>
    </source>
</evidence>
<dbReference type="GeneID" id="27353776"/>
<keyword evidence="4 6" id="KW-0472">Membrane</keyword>
<feature type="compositionally biased region" description="Polar residues" evidence="5">
    <location>
        <begin position="220"/>
        <end position="246"/>
    </location>
</feature>
<feature type="compositionally biased region" description="Polar residues" evidence="5">
    <location>
        <begin position="495"/>
        <end position="510"/>
    </location>
</feature>
<feature type="region of interest" description="Disordered" evidence="5">
    <location>
        <begin position="1"/>
        <end position="322"/>
    </location>
</feature>
<name>A0A0D2DSN1_9EURO</name>
<dbReference type="HOGENOM" id="CLU_038387_0_0_1"/>
<feature type="region of interest" description="Disordered" evidence="5">
    <location>
        <begin position="530"/>
        <end position="562"/>
    </location>
</feature>
<evidence type="ECO:0000256" key="2">
    <source>
        <dbReference type="ARBA" id="ARBA00022692"/>
    </source>
</evidence>
<evidence type="ECO:0000313" key="9">
    <source>
        <dbReference type="Proteomes" id="UP000053342"/>
    </source>
</evidence>
<dbReference type="Proteomes" id="UP000053342">
    <property type="component" value="Unassembled WGS sequence"/>
</dbReference>